<keyword evidence="8" id="KW-0969">Cilium</keyword>
<evidence type="ECO:0000256" key="6">
    <source>
        <dbReference type="ARBA" id="ARBA00037937"/>
    </source>
</evidence>
<dbReference type="Proteomes" id="UP000290849">
    <property type="component" value="Unassembled WGS sequence"/>
</dbReference>
<keyword evidence="9" id="KW-1185">Reference proteome</keyword>
<name>A0A4Q1HNQ6_9BURK</name>
<comment type="similarity">
    <text evidence="6 7">Belongs to the FliO/MopB family.</text>
</comment>
<dbReference type="GO" id="GO:0009425">
    <property type="term" value="C:bacterial-type flagellum basal body"/>
    <property type="evidence" value="ECO:0007669"/>
    <property type="project" value="UniProtKB-SubCell"/>
</dbReference>
<evidence type="ECO:0000313" key="9">
    <source>
        <dbReference type="Proteomes" id="UP000290849"/>
    </source>
</evidence>
<evidence type="ECO:0000256" key="4">
    <source>
        <dbReference type="ARBA" id="ARBA00023136"/>
    </source>
</evidence>
<keyword evidence="2 7" id="KW-0812">Transmembrane</keyword>
<evidence type="ECO:0000256" key="3">
    <source>
        <dbReference type="ARBA" id="ARBA00022989"/>
    </source>
</evidence>
<dbReference type="NCBIfam" id="TIGR03500">
    <property type="entry name" value="FliO_TIGR"/>
    <property type="match status" value="1"/>
</dbReference>
<comment type="caution">
    <text evidence="8">The sequence shown here is derived from an EMBL/GenBank/DDBJ whole genome shotgun (WGS) entry which is preliminary data.</text>
</comment>
<dbReference type="AlphaFoldDB" id="A0A4Q1HNQ6"/>
<dbReference type="InterPro" id="IPR022781">
    <property type="entry name" value="Flagellar_biosynth_FliO"/>
</dbReference>
<accession>A0A4Q1HNQ6</accession>
<reference evidence="8 9" key="1">
    <citation type="journal article" date="2017" name="Int. J. Syst. Evol. Microbiol.">
        <title>Achromobacter aloeverae sp. nov., isolated from the root of Aloe vera (L.) Burm.f.</title>
        <authorList>
            <person name="Kuncharoen N."/>
            <person name="Muramatsu Y."/>
            <person name="Shibata C."/>
            <person name="Kamakura Y."/>
            <person name="Nakagawa Y."/>
            <person name="Tanasupawat S."/>
        </authorList>
    </citation>
    <scope>NUCLEOTIDE SEQUENCE [LARGE SCALE GENOMIC DNA]</scope>
    <source>
        <strain evidence="8 9">AVA-1</strain>
    </source>
</reference>
<comment type="subcellular location">
    <subcellularLocation>
        <location evidence="7">Cell membrane</location>
    </subcellularLocation>
    <subcellularLocation>
        <location evidence="7">Bacterial flagellum basal body</location>
    </subcellularLocation>
</comment>
<evidence type="ECO:0000256" key="1">
    <source>
        <dbReference type="ARBA" id="ARBA00022475"/>
    </source>
</evidence>
<evidence type="ECO:0000256" key="2">
    <source>
        <dbReference type="ARBA" id="ARBA00022692"/>
    </source>
</evidence>
<dbReference type="GO" id="GO:0044781">
    <property type="term" value="P:bacterial-type flagellum organization"/>
    <property type="evidence" value="ECO:0007669"/>
    <property type="project" value="UniProtKB-UniRule"/>
</dbReference>
<keyword evidence="4 7" id="KW-0472">Membrane</keyword>
<feature type="transmembrane region" description="Helical" evidence="7">
    <location>
        <begin position="6"/>
        <end position="27"/>
    </location>
</feature>
<keyword evidence="5 7" id="KW-0975">Bacterial flagellum</keyword>
<sequence length="111" mass="11854">MTSPDVLRLFLGLVLVVGVILAFGWLARRGGLAGRTRGRMRVVESLGLGPRHRMVLVQLDDTWLVVGISAGQMNVLHTLPAGAPLPDLPVAPVSASAFAGKLGEAWRRRHG</sequence>
<organism evidence="8 9">
    <name type="scientific">Achromobacter aloeverae</name>
    <dbReference type="NCBI Taxonomy" id="1750518"/>
    <lineage>
        <taxon>Bacteria</taxon>
        <taxon>Pseudomonadati</taxon>
        <taxon>Pseudomonadota</taxon>
        <taxon>Betaproteobacteria</taxon>
        <taxon>Burkholderiales</taxon>
        <taxon>Alcaligenaceae</taxon>
        <taxon>Achromobacter</taxon>
    </lineage>
</organism>
<dbReference type="RefSeq" id="WP_129148513.1">
    <property type="nucleotide sequence ID" value="NZ_JBHSDO010000006.1"/>
</dbReference>
<keyword evidence="8" id="KW-0966">Cell projection</keyword>
<dbReference type="PANTHER" id="PTHR38766:SF1">
    <property type="entry name" value="FLAGELLAR PROTEIN FLIO"/>
    <property type="match status" value="1"/>
</dbReference>
<keyword evidence="1 7" id="KW-1003">Cell membrane</keyword>
<dbReference type="Pfam" id="PF04347">
    <property type="entry name" value="FliO"/>
    <property type="match status" value="1"/>
</dbReference>
<keyword evidence="8" id="KW-0282">Flagellum</keyword>
<evidence type="ECO:0000256" key="5">
    <source>
        <dbReference type="ARBA" id="ARBA00023143"/>
    </source>
</evidence>
<protein>
    <recommendedName>
        <fullName evidence="7">Flagellar protein</fullName>
    </recommendedName>
</protein>
<dbReference type="OrthoDB" id="9182371at2"/>
<proteinExistence type="inferred from homology"/>
<evidence type="ECO:0000256" key="7">
    <source>
        <dbReference type="RuleBase" id="RU362064"/>
    </source>
</evidence>
<keyword evidence="3 7" id="KW-1133">Transmembrane helix</keyword>
<dbReference type="PANTHER" id="PTHR38766">
    <property type="entry name" value="FLAGELLAR PROTEIN FLIO"/>
    <property type="match status" value="1"/>
</dbReference>
<dbReference type="InterPro" id="IPR052205">
    <property type="entry name" value="FliO/MopB"/>
</dbReference>
<evidence type="ECO:0000313" key="8">
    <source>
        <dbReference type="EMBL" id="RXN92549.1"/>
    </source>
</evidence>
<dbReference type="GO" id="GO:0005886">
    <property type="term" value="C:plasma membrane"/>
    <property type="evidence" value="ECO:0007669"/>
    <property type="project" value="UniProtKB-SubCell"/>
</dbReference>
<gene>
    <name evidence="8" type="primary">fliO</name>
    <name evidence="8" type="ORF">C7R54_01980</name>
</gene>
<dbReference type="EMBL" id="PYAL01000001">
    <property type="protein sequence ID" value="RXN92549.1"/>
    <property type="molecule type" value="Genomic_DNA"/>
</dbReference>